<feature type="transmembrane region" description="Helical" evidence="1">
    <location>
        <begin position="258"/>
        <end position="278"/>
    </location>
</feature>
<evidence type="ECO:0000313" key="3">
    <source>
        <dbReference type="Proteomes" id="UP000756387"/>
    </source>
</evidence>
<evidence type="ECO:0000256" key="1">
    <source>
        <dbReference type="SAM" id="Phobius"/>
    </source>
</evidence>
<feature type="transmembrane region" description="Helical" evidence="1">
    <location>
        <begin position="298"/>
        <end position="317"/>
    </location>
</feature>
<feature type="transmembrane region" description="Helical" evidence="1">
    <location>
        <begin position="189"/>
        <end position="208"/>
    </location>
</feature>
<organism evidence="2 3">
    <name type="scientific">Nocardioides malaquae</name>
    <dbReference type="NCBI Taxonomy" id="2773426"/>
    <lineage>
        <taxon>Bacteria</taxon>
        <taxon>Bacillati</taxon>
        <taxon>Actinomycetota</taxon>
        <taxon>Actinomycetes</taxon>
        <taxon>Propionibacteriales</taxon>
        <taxon>Nocardioidaceae</taxon>
        <taxon>Nocardioides</taxon>
    </lineage>
</organism>
<dbReference type="InterPro" id="IPR047928">
    <property type="entry name" value="Perm_prefix_1"/>
</dbReference>
<keyword evidence="1" id="KW-0472">Membrane</keyword>
<gene>
    <name evidence="2" type="ORF">IEQ44_09640</name>
</gene>
<proteinExistence type="predicted"/>
<evidence type="ECO:0000313" key="2">
    <source>
        <dbReference type="EMBL" id="MBE7324918.1"/>
    </source>
</evidence>
<comment type="caution">
    <text evidence="2">The sequence shown here is derived from an EMBL/GenBank/DDBJ whole genome shotgun (WGS) entry which is preliminary data.</text>
</comment>
<feature type="transmembrane region" description="Helical" evidence="1">
    <location>
        <begin position="100"/>
        <end position="119"/>
    </location>
</feature>
<sequence length="330" mass="35803">MRTTRRHTPTPNLAERYVHAATRRLGDDQRDDVALELRADIADRVDSLQVQDPTLSPEAAEHAALVELGDPDALAASYAGTPQHLIGPEHFPTYVRTLKAITVVAVPIAVTATAVIGSLTGDGPLEALGRAAWIGFSLVVQIAFWVTVTFAIVERSDQTSAADLGAEPWRPEQLPELPAGPRGALGETVTNVVWLGILAGLVVWQQVLPFVTDAGERLPVLDPSLWSFWLPLVLVALALEACFEVVKYRAGATWTTPFAVVNTVTAAILAAPVAWLAYEERLLNPAFIAHAQSQWAEFDPGVTHTIVLVAAVVIWAWDSLEGWRRTRLLD</sequence>
<dbReference type="EMBL" id="JADCSA010000008">
    <property type="protein sequence ID" value="MBE7324918.1"/>
    <property type="molecule type" value="Genomic_DNA"/>
</dbReference>
<feature type="transmembrane region" description="Helical" evidence="1">
    <location>
        <begin position="131"/>
        <end position="153"/>
    </location>
</feature>
<keyword evidence="1" id="KW-1133">Transmembrane helix</keyword>
<dbReference type="RefSeq" id="WP_193638255.1">
    <property type="nucleotide sequence ID" value="NZ_JADCSA010000008.1"/>
</dbReference>
<keyword evidence="1" id="KW-0812">Transmembrane</keyword>
<feature type="transmembrane region" description="Helical" evidence="1">
    <location>
        <begin position="228"/>
        <end position="246"/>
    </location>
</feature>
<keyword evidence="3" id="KW-1185">Reference proteome</keyword>
<dbReference type="NCBIfam" id="NF038403">
    <property type="entry name" value="perm_prefix_1"/>
    <property type="match status" value="1"/>
</dbReference>
<accession>A0ABR9RTR9</accession>
<dbReference type="Proteomes" id="UP000756387">
    <property type="component" value="Unassembled WGS sequence"/>
</dbReference>
<protein>
    <submittedName>
        <fullName evidence="2">Uncharacterized protein</fullName>
    </submittedName>
</protein>
<name>A0ABR9RTR9_9ACTN</name>
<reference evidence="2 3" key="1">
    <citation type="submission" date="2020-10" db="EMBL/GenBank/DDBJ databases">
        <title>Nocardioides sp. isolated from sludge.</title>
        <authorList>
            <person name="Zhang X."/>
        </authorList>
    </citation>
    <scope>NUCLEOTIDE SEQUENCE [LARGE SCALE GENOMIC DNA]</scope>
    <source>
        <strain evidence="2 3">Y6</strain>
    </source>
</reference>